<proteinExistence type="predicted"/>
<reference evidence="1 2" key="1">
    <citation type="submission" date="2014-04" db="EMBL/GenBank/DDBJ databases">
        <authorList>
            <consortium name="DOE Joint Genome Institute"/>
            <person name="Kuo A."/>
            <person name="Kohler A."/>
            <person name="Costa M.D."/>
            <person name="Nagy L.G."/>
            <person name="Floudas D."/>
            <person name="Copeland A."/>
            <person name="Barry K.W."/>
            <person name="Cichocki N."/>
            <person name="Veneault-Fourrey C."/>
            <person name="LaButti K."/>
            <person name="Lindquist E.A."/>
            <person name="Lipzen A."/>
            <person name="Lundell T."/>
            <person name="Morin E."/>
            <person name="Murat C."/>
            <person name="Sun H."/>
            <person name="Tunlid A."/>
            <person name="Henrissat B."/>
            <person name="Grigoriev I.V."/>
            <person name="Hibbett D.S."/>
            <person name="Martin F."/>
            <person name="Nordberg H.P."/>
            <person name="Cantor M.N."/>
            <person name="Hua S.X."/>
        </authorList>
    </citation>
    <scope>NUCLEOTIDE SEQUENCE [LARGE SCALE GENOMIC DNA]</scope>
    <source>
        <strain evidence="1 2">Marx 270</strain>
    </source>
</reference>
<evidence type="ECO:0000313" key="2">
    <source>
        <dbReference type="Proteomes" id="UP000054217"/>
    </source>
</evidence>
<organism evidence="1 2">
    <name type="scientific">Pisolithus tinctorius Marx 270</name>
    <dbReference type="NCBI Taxonomy" id="870435"/>
    <lineage>
        <taxon>Eukaryota</taxon>
        <taxon>Fungi</taxon>
        <taxon>Dikarya</taxon>
        <taxon>Basidiomycota</taxon>
        <taxon>Agaricomycotina</taxon>
        <taxon>Agaricomycetes</taxon>
        <taxon>Agaricomycetidae</taxon>
        <taxon>Boletales</taxon>
        <taxon>Sclerodermatineae</taxon>
        <taxon>Pisolithaceae</taxon>
        <taxon>Pisolithus</taxon>
    </lineage>
</organism>
<gene>
    <name evidence="1" type="ORF">M404DRAFT_430920</name>
</gene>
<dbReference type="InParanoid" id="A0A0C3PFU5"/>
<dbReference type="Proteomes" id="UP000054217">
    <property type="component" value="Unassembled WGS sequence"/>
</dbReference>
<sequence length="106" mass="12675">MLNRLSFRCLLRPPKQKTGIMISLLTYLTTYLLQQASTASVSYVAGAKTIREFRYCLHSYGTWDWYFRLVSILTCLVRHFFFRGLYTEGFFYEVHHYHRQGRAVVY</sequence>
<protein>
    <submittedName>
        <fullName evidence="1">Uncharacterized protein</fullName>
    </submittedName>
</protein>
<name>A0A0C3PFU5_PISTI</name>
<accession>A0A0C3PFU5</accession>
<dbReference type="EMBL" id="KN831961">
    <property type="protein sequence ID" value="KIO07191.1"/>
    <property type="molecule type" value="Genomic_DNA"/>
</dbReference>
<dbReference type="HOGENOM" id="CLU_2224287_0_0_1"/>
<evidence type="ECO:0000313" key="1">
    <source>
        <dbReference type="EMBL" id="KIO07191.1"/>
    </source>
</evidence>
<dbReference type="AlphaFoldDB" id="A0A0C3PFU5"/>
<reference evidence="2" key="2">
    <citation type="submission" date="2015-01" db="EMBL/GenBank/DDBJ databases">
        <title>Evolutionary Origins and Diversification of the Mycorrhizal Mutualists.</title>
        <authorList>
            <consortium name="DOE Joint Genome Institute"/>
            <consortium name="Mycorrhizal Genomics Consortium"/>
            <person name="Kohler A."/>
            <person name="Kuo A."/>
            <person name="Nagy L.G."/>
            <person name="Floudas D."/>
            <person name="Copeland A."/>
            <person name="Barry K.W."/>
            <person name="Cichocki N."/>
            <person name="Veneault-Fourrey C."/>
            <person name="LaButti K."/>
            <person name="Lindquist E.A."/>
            <person name="Lipzen A."/>
            <person name="Lundell T."/>
            <person name="Morin E."/>
            <person name="Murat C."/>
            <person name="Riley R."/>
            <person name="Ohm R."/>
            <person name="Sun H."/>
            <person name="Tunlid A."/>
            <person name="Henrissat B."/>
            <person name="Grigoriev I.V."/>
            <person name="Hibbett D.S."/>
            <person name="Martin F."/>
        </authorList>
    </citation>
    <scope>NUCLEOTIDE SEQUENCE [LARGE SCALE GENOMIC DNA]</scope>
    <source>
        <strain evidence="2">Marx 270</strain>
    </source>
</reference>
<keyword evidence="2" id="KW-1185">Reference proteome</keyword>